<dbReference type="EMBL" id="FCNZ02000023">
    <property type="protein sequence ID" value="SAL74032.1"/>
    <property type="molecule type" value="Genomic_DNA"/>
</dbReference>
<dbReference type="InterPro" id="IPR025997">
    <property type="entry name" value="SBP_2_dom"/>
</dbReference>
<evidence type="ECO:0000256" key="2">
    <source>
        <dbReference type="ARBA" id="ARBA00007639"/>
    </source>
</evidence>
<protein>
    <submittedName>
        <fullName evidence="5">D-ribose transporter subunit RbsB</fullName>
    </submittedName>
</protein>
<dbReference type="InterPro" id="IPR006311">
    <property type="entry name" value="TAT_signal"/>
</dbReference>
<dbReference type="GO" id="GO:0030246">
    <property type="term" value="F:carbohydrate binding"/>
    <property type="evidence" value="ECO:0007669"/>
    <property type="project" value="UniProtKB-ARBA"/>
</dbReference>
<gene>
    <name evidence="5" type="ORF">AWB66_04937</name>
</gene>
<evidence type="ECO:0000313" key="6">
    <source>
        <dbReference type="Proteomes" id="UP000054717"/>
    </source>
</evidence>
<proteinExistence type="inferred from homology"/>
<evidence type="ECO:0000256" key="3">
    <source>
        <dbReference type="ARBA" id="ARBA00022729"/>
    </source>
</evidence>
<dbReference type="Proteomes" id="UP000054717">
    <property type="component" value="Unassembled WGS sequence"/>
</dbReference>
<dbReference type="PANTHER" id="PTHR46847">
    <property type="entry name" value="D-ALLOSE-BINDING PERIPLASMIC PROTEIN-RELATED"/>
    <property type="match status" value="1"/>
</dbReference>
<feature type="domain" description="Periplasmic binding protein" evidence="4">
    <location>
        <begin position="55"/>
        <end position="316"/>
    </location>
</feature>
<dbReference type="Pfam" id="PF13407">
    <property type="entry name" value="Peripla_BP_4"/>
    <property type="match status" value="1"/>
</dbReference>
<reference evidence="5" key="1">
    <citation type="submission" date="2016-01" db="EMBL/GenBank/DDBJ databases">
        <authorList>
            <person name="Peeters Charlotte."/>
        </authorList>
    </citation>
    <scope>NUCLEOTIDE SEQUENCE</scope>
    <source>
        <strain evidence="5">LMG 22936</strain>
    </source>
</reference>
<dbReference type="Gene3D" id="3.40.50.2300">
    <property type="match status" value="2"/>
</dbReference>
<evidence type="ECO:0000313" key="5">
    <source>
        <dbReference type="EMBL" id="SAL74032.1"/>
    </source>
</evidence>
<sequence length="369" mass="40313">MEDSNSQEPEFSRRRMLGMAAAIGGTQFAQMLFGSTSAQAQTPASSAGGGKPMRIAVVAQQMSAQSDQRSWAGFQQWLKKAGLDKTWQIKQTDAKGDPGQLVSQIEDAITAKSDAILVLYGTLTAAKSALDHLTASKIPFFSLDSGWQAPAIADITSNNYAMSAQTSQFMIDTLLAQGKTKANMCAVIANFHHGTRKRGKVMKTALTENEWITMKNERVIQYSGFYEATQNTVNDWLTTYGKDLDVIWCPWDEPAMAAAEVVASRGMQDKIMVIGHDGHPTALDRMRKPNYPLVCTTAQAFEVWGAYTGWLINEIVAKGGDAKKLVPVPTVEFPAPLLVRGVNIPAPGEPTYNAKDLYYIYRDRAVAGM</sequence>
<dbReference type="CDD" id="cd01536">
    <property type="entry name" value="PBP1_ABC_sugar_binding-like"/>
    <property type="match status" value="1"/>
</dbReference>
<organism evidence="5 6">
    <name type="scientific">Caballeronia telluris</name>
    <dbReference type="NCBI Taxonomy" id="326475"/>
    <lineage>
        <taxon>Bacteria</taxon>
        <taxon>Pseudomonadati</taxon>
        <taxon>Pseudomonadota</taxon>
        <taxon>Betaproteobacteria</taxon>
        <taxon>Burkholderiales</taxon>
        <taxon>Burkholderiaceae</taxon>
        <taxon>Caballeronia</taxon>
    </lineage>
</organism>
<dbReference type="GO" id="GO:0030313">
    <property type="term" value="C:cell envelope"/>
    <property type="evidence" value="ECO:0007669"/>
    <property type="project" value="UniProtKB-SubCell"/>
</dbReference>
<comment type="similarity">
    <text evidence="2">Belongs to the bacterial solute-binding protein 2 family.</text>
</comment>
<comment type="subcellular location">
    <subcellularLocation>
        <location evidence="1">Cell envelope</location>
    </subcellularLocation>
</comment>
<keyword evidence="3" id="KW-0732">Signal</keyword>
<name>A0A158JYQ3_9BURK</name>
<dbReference type="InterPro" id="IPR028082">
    <property type="entry name" value="Peripla_BP_I"/>
</dbReference>
<dbReference type="PANTHER" id="PTHR46847:SF1">
    <property type="entry name" value="D-ALLOSE-BINDING PERIPLASMIC PROTEIN-RELATED"/>
    <property type="match status" value="1"/>
</dbReference>
<comment type="caution">
    <text evidence="5">The sequence shown here is derived from an EMBL/GenBank/DDBJ whole genome shotgun (WGS) entry which is preliminary data.</text>
</comment>
<dbReference type="AlphaFoldDB" id="A0A158JYQ3"/>
<dbReference type="STRING" id="326475.AWB66_04937"/>
<dbReference type="PROSITE" id="PS51318">
    <property type="entry name" value="TAT"/>
    <property type="match status" value="1"/>
</dbReference>
<evidence type="ECO:0000256" key="1">
    <source>
        <dbReference type="ARBA" id="ARBA00004196"/>
    </source>
</evidence>
<dbReference type="SUPFAM" id="SSF53822">
    <property type="entry name" value="Periplasmic binding protein-like I"/>
    <property type="match status" value="1"/>
</dbReference>
<keyword evidence="6" id="KW-1185">Reference proteome</keyword>
<accession>A0A158JYQ3</accession>
<dbReference type="RefSeq" id="WP_087632716.1">
    <property type="nucleotide sequence ID" value="NZ_FCNZ02000023.1"/>
</dbReference>
<evidence type="ECO:0000259" key="4">
    <source>
        <dbReference type="Pfam" id="PF13407"/>
    </source>
</evidence>